<comment type="cofactor">
    <cofactor evidence="1">
        <name>Zn(2+)</name>
        <dbReference type="ChEBI" id="CHEBI:29105"/>
    </cofactor>
</comment>
<accession>A0AA41YP93</accession>
<dbReference type="InterPro" id="IPR011055">
    <property type="entry name" value="Dup_hybrid_motif"/>
</dbReference>
<feature type="domain" description="M23ase beta-sheet core" evidence="9">
    <location>
        <begin position="295"/>
        <end position="390"/>
    </location>
</feature>
<dbReference type="GO" id="GO:0006508">
    <property type="term" value="P:proteolysis"/>
    <property type="evidence" value="ECO:0007669"/>
    <property type="project" value="UniProtKB-KW"/>
</dbReference>
<dbReference type="PANTHER" id="PTHR21666">
    <property type="entry name" value="PEPTIDASE-RELATED"/>
    <property type="match status" value="1"/>
</dbReference>
<evidence type="ECO:0000256" key="2">
    <source>
        <dbReference type="ARBA" id="ARBA00022670"/>
    </source>
</evidence>
<dbReference type="SUPFAM" id="SSF51261">
    <property type="entry name" value="Duplicated hybrid motif"/>
    <property type="match status" value="1"/>
</dbReference>
<feature type="compositionally biased region" description="Low complexity" evidence="8">
    <location>
        <begin position="258"/>
        <end position="270"/>
    </location>
</feature>
<organism evidence="10 11">
    <name type="scientific">Limobrevibacterium gyesilva</name>
    <dbReference type="NCBI Taxonomy" id="2991712"/>
    <lineage>
        <taxon>Bacteria</taxon>
        <taxon>Pseudomonadati</taxon>
        <taxon>Pseudomonadota</taxon>
        <taxon>Alphaproteobacteria</taxon>
        <taxon>Acetobacterales</taxon>
        <taxon>Acetobacteraceae</taxon>
        <taxon>Limobrevibacterium</taxon>
    </lineage>
</organism>
<evidence type="ECO:0000256" key="3">
    <source>
        <dbReference type="ARBA" id="ARBA00022723"/>
    </source>
</evidence>
<keyword evidence="11" id="KW-1185">Reference proteome</keyword>
<keyword evidence="4" id="KW-0378">Hydrolase</keyword>
<dbReference type="InterPro" id="IPR050570">
    <property type="entry name" value="Cell_wall_metabolism_enzyme"/>
</dbReference>
<keyword evidence="2" id="KW-0645">Protease</keyword>
<dbReference type="AlphaFoldDB" id="A0AA41YP93"/>
<evidence type="ECO:0000256" key="6">
    <source>
        <dbReference type="ARBA" id="ARBA00023049"/>
    </source>
</evidence>
<evidence type="ECO:0000259" key="9">
    <source>
        <dbReference type="Pfam" id="PF01551"/>
    </source>
</evidence>
<keyword evidence="7" id="KW-0175">Coiled coil</keyword>
<evidence type="ECO:0000313" key="11">
    <source>
        <dbReference type="Proteomes" id="UP001165679"/>
    </source>
</evidence>
<dbReference type="EMBL" id="JAPDNT010000041">
    <property type="protein sequence ID" value="MCW3477569.1"/>
    <property type="molecule type" value="Genomic_DNA"/>
</dbReference>
<dbReference type="Gene3D" id="2.70.70.10">
    <property type="entry name" value="Glucose Permease (Domain IIA)"/>
    <property type="match status" value="1"/>
</dbReference>
<gene>
    <name evidence="10" type="ORF">OL599_23705</name>
</gene>
<dbReference type="Proteomes" id="UP001165679">
    <property type="component" value="Unassembled WGS sequence"/>
</dbReference>
<comment type="caution">
    <text evidence="10">The sequence shown here is derived from an EMBL/GenBank/DDBJ whole genome shotgun (WGS) entry which is preliminary data.</text>
</comment>
<name>A0AA41YP93_9PROT</name>
<sequence>MLTLLATTAAAPPTQQQVQEAERARAAQIEAQRAAEAQAAAAQAEERRLGAARVEAAARLRELESATEAAAARVEALAQRRAAAQARLAARAADIAPLLPLIERLSLYPAETLLAVPMPPEQSVRGVLVLGGIARQLETEAAALRAEQAEVAALQAQLDAEMPKLAAAQAAQAQAEAALDAQIAAAREARRVAEDAGAEAARRAAAEGARATNLRAAIAKIEAERRAAEARAKAEADAAERQKREAEASAARARQEALARPAGPGVGAPRGVLTAPVAGTVVRGFGEPTEAGPAPGLSYAAPPGARVVSPCGGRVVFAEPFRSFGLLLIVDCGGGYHFVLSGFDRLDVQVGQSVQAGEPVGVMPNWDPRGSAPRPSLYVELRRDGQPVNPAPFLRAKS</sequence>
<evidence type="ECO:0000256" key="7">
    <source>
        <dbReference type="SAM" id="Coils"/>
    </source>
</evidence>
<dbReference type="GO" id="GO:0004222">
    <property type="term" value="F:metalloendopeptidase activity"/>
    <property type="evidence" value="ECO:0007669"/>
    <property type="project" value="TreeGrafter"/>
</dbReference>
<keyword evidence="6" id="KW-0482">Metalloprotease</keyword>
<dbReference type="InterPro" id="IPR016047">
    <property type="entry name" value="M23ase_b-sheet_dom"/>
</dbReference>
<evidence type="ECO:0000313" key="10">
    <source>
        <dbReference type="EMBL" id="MCW3477569.1"/>
    </source>
</evidence>
<protein>
    <submittedName>
        <fullName evidence="10">Peptidoglycan DD-metalloendopeptidase family protein</fullName>
    </submittedName>
</protein>
<dbReference type="CDD" id="cd12797">
    <property type="entry name" value="M23_peptidase"/>
    <property type="match status" value="1"/>
</dbReference>
<evidence type="ECO:0000256" key="5">
    <source>
        <dbReference type="ARBA" id="ARBA00022833"/>
    </source>
</evidence>
<evidence type="ECO:0000256" key="8">
    <source>
        <dbReference type="SAM" id="MobiDB-lite"/>
    </source>
</evidence>
<keyword evidence="5" id="KW-0862">Zinc</keyword>
<dbReference type="GO" id="GO:0046872">
    <property type="term" value="F:metal ion binding"/>
    <property type="evidence" value="ECO:0007669"/>
    <property type="project" value="UniProtKB-KW"/>
</dbReference>
<dbReference type="PANTHER" id="PTHR21666:SF288">
    <property type="entry name" value="CELL DIVISION PROTEIN YTFB"/>
    <property type="match status" value="1"/>
</dbReference>
<feature type="region of interest" description="Disordered" evidence="8">
    <location>
        <begin position="232"/>
        <end position="270"/>
    </location>
</feature>
<reference evidence="10" key="2">
    <citation type="submission" date="2022-10" db="EMBL/GenBank/DDBJ databases">
        <authorList>
            <person name="Trinh H.N."/>
        </authorList>
    </citation>
    <scope>NUCLEOTIDE SEQUENCE</scope>
    <source>
        <strain evidence="10">RN2-1</strain>
    </source>
</reference>
<feature type="coiled-coil region" evidence="7">
    <location>
        <begin position="18"/>
        <end position="80"/>
    </location>
</feature>
<feature type="compositionally biased region" description="Basic and acidic residues" evidence="8">
    <location>
        <begin position="232"/>
        <end position="257"/>
    </location>
</feature>
<proteinExistence type="predicted"/>
<evidence type="ECO:0000256" key="4">
    <source>
        <dbReference type="ARBA" id="ARBA00022801"/>
    </source>
</evidence>
<keyword evidence="3" id="KW-0479">Metal-binding</keyword>
<dbReference type="Pfam" id="PF01551">
    <property type="entry name" value="Peptidase_M23"/>
    <property type="match status" value="1"/>
</dbReference>
<evidence type="ECO:0000256" key="1">
    <source>
        <dbReference type="ARBA" id="ARBA00001947"/>
    </source>
</evidence>
<reference evidence="10" key="1">
    <citation type="submission" date="2022-09" db="EMBL/GenBank/DDBJ databases">
        <title>Rhodovastum sp. nov. RN2-1 isolated from soil in Seongnam, South Korea.</title>
        <authorList>
            <person name="Le N.T."/>
        </authorList>
    </citation>
    <scope>NUCLEOTIDE SEQUENCE</scope>
    <source>
        <strain evidence="10">RN2-1</strain>
    </source>
</reference>